<dbReference type="PANTHER" id="PTHR10174">
    <property type="entry name" value="ALPHA-TOCOPHEROL TRANSFER PROTEIN-RELATED"/>
    <property type="match status" value="1"/>
</dbReference>
<dbReference type="SMART" id="SM01100">
    <property type="entry name" value="CRAL_TRIO_N"/>
    <property type="match status" value="1"/>
</dbReference>
<protein>
    <recommendedName>
        <fullName evidence="1">CRAL-TRIO domain-containing protein</fullName>
    </recommendedName>
</protein>
<dbReference type="PROSITE" id="PS50191">
    <property type="entry name" value="CRAL_TRIO"/>
    <property type="match status" value="1"/>
</dbReference>
<dbReference type="SUPFAM" id="SSF52087">
    <property type="entry name" value="CRAL/TRIO domain"/>
    <property type="match status" value="1"/>
</dbReference>
<evidence type="ECO:0000259" key="1">
    <source>
        <dbReference type="PROSITE" id="PS50191"/>
    </source>
</evidence>
<dbReference type="PRINTS" id="PR00180">
    <property type="entry name" value="CRETINALDHBP"/>
</dbReference>
<comment type="caution">
    <text evidence="2">The sequence shown here is derived from an EMBL/GenBank/DDBJ whole genome shotgun (WGS) entry which is preliminary data.</text>
</comment>
<organism evidence="2 3">
    <name type="scientific">Loxostege sticticalis</name>
    <name type="common">Beet webworm moth</name>
    <dbReference type="NCBI Taxonomy" id="481309"/>
    <lineage>
        <taxon>Eukaryota</taxon>
        <taxon>Metazoa</taxon>
        <taxon>Ecdysozoa</taxon>
        <taxon>Arthropoda</taxon>
        <taxon>Hexapoda</taxon>
        <taxon>Insecta</taxon>
        <taxon>Pterygota</taxon>
        <taxon>Neoptera</taxon>
        <taxon>Endopterygota</taxon>
        <taxon>Lepidoptera</taxon>
        <taxon>Glossata</taxon>
        <taxon>Ditrysia</taxon>
        <taxon>Pyraloidea</taxon>
        <taxon>Crambidae</taxon>
        <taxon>Pyraustinae</taxon>
        <taxon>Loxostege</taxon>
    </lineage>
</organism>
<sequence length="294" mass="34627">MVLSEWFKEIAYKAELDRHDDPESEEVAYALCGERPETRARNIEDLRNLIYERGECTPPRMDDAFLLRFLRARRSVPARAHRLLVRYCTFREQHPHLWRDVDWFSLTRLGCVFEGVLFDRPDVGRLIICRLGQWDPDQFPVDDLIRGCLLLLEVGIMQPKLQILGGTALIDCEGITMKHFRQLSPAIALQAMNVMGFAFPLHQRGVHVVNCSRIFETLFNFFRRFAPADDLWKRVHFHGYDMSSLHRYISPDCLPKRYGGHRDEVSLEQWLTKIRKYKNKEFDSDMRSLGYYAD</sequence>
<dbReference type="Proteomes" id="UP001549921">
    <property type="component" value="Unassembled WGS sequence"/>
</dbReference>
<feature type="domain" description="CRAL-TRIO" evidence="1">
    <location>
        <begin position="115"/>
        <end position="266"/>
    </location>
</feature>
<name>A0ABD0SN85_LOXSC</name>
<dbReference type="InterPro" id="IPR036865">
    <property type="entry name" value="CRAL-TRIO_dom_sf"/>
</dbReference>
<gene>
    <name evidence="2" type="ORF">ABMA28_005899</name>
</gene>
<dbReference type="InterPro" id="IPR036273">
    <property type="entry name" value="CRAL/TRIO_N_dom_sf"/>
</dbReference>
<reference evidence="2 3" key="1">
    <citation type="submission" date="2024-06" db="EMBL/GenBank/DDBJ databases">
        <title>A chromosome-level genome assembly of beet webworm, Loxostege sticticalis.</title>
        <authorList>
            <person name="Zhang Y."/>
        </authorList>
    </citation>
    <scope>NUCLEOTIDE SEQUENCE [LARGE SCALE GENOMIC DNA]</scope>
    <source>
        <strain evidence="2">AQ028</strain>
        <tissue evidence="2">Male pupae</tissue>
    </source>
</reference>
<proteinExistence type="predicted"/>
<dbReference type="EMBL" id="JBEDNZ010000018">
    <property type="protein sequence ID" value="KAL0821305.1"/>
    <property type="molecule type" value="Genomic_DNA"/>
</dbReference>
<dbReference type="AlphaFoldDB" id="A0ABD0SN85"/>
<dbReference type="CDD" id="cd00170">
    <property type="entry name" value="SEC14"/>
    <property type="match status" value="1"/>
</dbReference>
<dbReference type="SUPFAM" id="SSF46938">
    <property type="entry name" value="CRAL/TRIO N-terminal domain"/>
    <property type="match status" value="1"/>
</dbReference>
<dbReference type="Pfam" id="PF00650">
    <property type="entry name" value="CRAL_TRIO"/>
    <property type="match status" value="1"/>
</dbReference>
<dbReference type="Gene3D" id="1.10.8.20">
    <property type="entry name" value="N-terminal domain of phosphatidylinositol transfer protein sec14p"/>
    <property type="match status" value="1"/>
</dbReference>
<evidence type="ECO:0000313" key="3">
    <source>
        <dbReference type="Proteomes" id="UP001549921"/>
    </source>
</evidence>
<dbReference type="Gene3D" id="1.20.5.1200">
    <property type="entry name" value="Alpha-tocopherol transfer"/>
    <property type="match status" value="1"/>
</dbReference>
<evidence type="ECO:0000313" key="2">
    <source>
        <dbReference type="EMBL" id="KAL0821305.1"/>
    </source>
</evidence>
<dbReference type="SMART" id="SM00516">
    <property type="entry name" value="SEC14"/>
    <property type="match status" value="1"/>
</dbReference>
<dbReference type="Gene3D" id="3.40.525.10">
    <property type="entry name" value="CRAL-TRIO lipid binding domain"/>
    <property type="match status" value="1"/>
</dbReference>
<accession>A0ABD0SN85</accession>
<dbReference type="InterPro" id="IPR011074">
    <property type="entry name" value="CRAL/TRIO_N_dom"/>
</dbReference>
<dbReference type="PANTHER" id="PTHR10174:SF234">
    <property type="entry name" value="SD01558P"/>
    <property type="match status" value="1"/>
</dbReference>
<dbReference type="InterPro" id="IPR001251">
    <property type="entry name" value="CRAL-TRIO_dom"/>
</dbReference>